<evidence type="ECO:0000313" key="6">
    <source>
        <dbReference type="Proteomes" id="UP001652680"/>
    </source>
</evidence>
<keyword evidence="1 4" id="KW-0472">Membrane</keyword>
<evidence type="ECO:0008006" key="7">
    <source>
        <dbReference type="Google" id="ProtNLM"/>
    </source>
</evidence>
<dbReference type="InterPro" id="IPR008733">
    <property type="entry name" value="PEX11"/>
</dbReference>
<dbReference type="PANTHER" id="PTHR20990">
    <property type="entry name" value="PEROXISOMAL BIOGENESIS FACTOR 11"/>
    <property type="match status" value="1"/>
</dbReference>
<dbReference type="EnsemblMetazoa" id="XM_044456655.1">
    <property type="protein sequence ID" value="XP_044312590.1"/>
    <property type="gene ID" value="LOC123037152"/>
</dbReference>
<keyword evidence="4" id="KW-0812">Transmembrane</keyword>
<organism evidence="5 6">
    <name type="scientific">Drosophila rhopaloa</name>
    <name type="common">Fruit fly</name>
    <dbReference type="NCBI Taxonomy" id="1041015"/>
    <lineage>
        <taxon>Eukaryota</taxon>
        <taxon>Metazoa</taxon>
        <taxon>Ecdysozoa</taxon>
        <taxon>Arthropoda</taxon>
        <taxon>Hexapoda</taxon>
        <taxon>Insecta</taxon>
        <taxon>Pterygota</taxon>
        <taxon>Neoptera</taxon>
        <taxon>Endopterygota</taxon>
        <taxon>Diptera</taxon>
        <taxon>Brachycera</taxon>
        <taxon>Muscomorpha</taxon>
        <taxon>Ephydroidea</taxon>
        <taxon>Drosophilidae</taxon>
        <taxon>Drosophila</taxon>
        <taxon>Sophophora</taxon>
    </lineage>
</organism>
<dbReference type="RefSeq" id="XP_044312590.1">
    <property type="nucleotide sequence ID" value="XM_044456655.1"/>
</dbReference>
<name>A0ABM5J184_DRORH</name>
<accession>A0ABM5J184</accession>
<sequence>MGKFTSQICGLIDSYGGRDVLMEALCQSAKLVAGYQAKRNPDLAQRCATVSSKISAARSTLRLIDDLPVIQYTLEYGLGDDEPDRITAVLGVMSNAVDVLFYPIETICWLAEHKVLDVRNKAVWSYVRSIFSVLSAYLSLVRTLRTFSQNQDKLNRQDAVSLARISLDLIHAVSILPRGYLWGGKLSTLQLGAIGTLSAGLGIYQILASRKLNH</sequence>
<evidence type="ECO:0000256" key="4">
    <source>
        <dbReference type="SAM" id="Phobius"/>
    </source>
</evidence>
<reference evidence="5" key="2">
    <citation type="submission" date="2025-05" db="UniProtKB">
        <authorList>
            <consortium name="EnsemblMetazoa"/>
        </authorList>
    </citation>
    <scope>IDENTIFICATION</scope>
</reference>
<keyword evidence="6" id="KW-1185">Reference proteome</keyword>
<keyword evidence="4" id="KW-1133">Transmembrane helix</keyword>
<evidence type="ECO:0000256" key="3">
    <source>
        <dbReference type="ARBA" id="ARBA00046271"/>
    </source>
</evidence>
<feature type="transmembrane region" description="Helical" evidence="4">
    <location>
        <begin position="188"/>
        <end position="207"/>
    </location>
</feature>
<evidence type="ECO:0000256" key="2">
    <source>
        <dbReference type="ARBA" id="ARBA00023140"/>
    </source>
</evidence>
<evidence type="ECO:0000313" key="5">
    <source>
        <dbReference type="EnsemblMetazoa" id="XP_044312590.1"/>
    </source>
</evidence>
<keyword evidence="2" id="KW-0576">Peroxisome</keyword>
<reference evidence="6" key="1">
    <citation type="journal article" date="2021" name="Elife">
        <title>Highly contiguous assemblies of 101 drosophilid genomes.</title>
        <authorList>
            <person name="Kim B.Y."/>
            <person name="Wang J.R."/>
            <person name="Miller D.E."/>
            <person name="Barmina O."/>
            <person name="Delaney E."/>
            <person name="Thompson A."/>
            <person name="Comeault A.A."/>
            <person name="Peede D."/>
            <person name="D'Agostino E.R."/>
            <person name="Pelaez J."/>
            <person name="Aguilar J.M."/>
            <person name="Haji D."/>
            <person name="Matsunaga T."/>
            <person name="Armstrong E.E."/>
            <person name="Zych M."/>
            <person name="Ogawa Y."/>
            <person name="Stamenkovic-Radak M."/>
            <person name="Jelic M."/>
            <person name="Veselinovic M.S."/>
            <person name="Tanaskovic M."/>
            <person name="Eric P."/>
            <person name="Gao J.J."/>
            <person name="Katoh T.K."/>
            <person name="Toda M.J."/>
            <person name="Watabe H."/>
            <person name="Watada M."/>
            <person name="Davis J.S."/>
            <person name="Moyle L.C."/>
            <person name="Manoli G."/>
            <person name="Bertolini E."/>
            <person name="Kostal V."/>
            <person name="Hawley R.S."/>
            <person name="Takahashi A."/>
            <person name="Jones C.D."/>
            <person name="Price D.K."/>
            <person name="Whiteman N."/>
            <person name="Kopp A."/>
            <person name="Matute D.R."/>
            <person name="Petrov D.A."/>
        </authorList>
    </citation>
    <scope>NUCLEOTIDE SEQUENCE [LARGE SCALE GENOMIC DNA]</scope>
</reference>
<dbReference type="Pfam" id="PF05648">
    <property type="entry name" value="PEX11"/>
    <property type="match status" value="1"/>
</dbReference>
<dbReference type="InterPro" id="IPR026510">
    <property type="entry name" value="PEX11C_met"/>
</dbReference>
<evidence type="ECO:0000256" key="1">
    <source>
        <dbReference type="ARBA" id="ARBA00023136"/>
    </source>
</evidence>
<proteinExistence type="predicted"/>
<comment type="subcellular location">
    <subcellularLocation>
        <location evidence="3">Peroxisome membrane</location>
    </subcellularLocation>
</comment>
<dbReference type="Proteomes" id="UP001652680">
    <property type="component" value="Unassembled WGS sequence"/>
</dbReference>
<protein>
    <recommendedName>
        <fullName evidence="7">Peroxisomal membrane protein 11C</fullName>
    </recommendedName>
</protein>
<dbReference type="GeneID" id="123037152"/>
<dbReference type="PANTHER" id="PTHR20990:SF1">
    <property type="entry name" value="PEROXISOMAL MEMBRANE PROTEIN 11C"/>
    <property type="match status" value="1"/>
</dbReference>